<evidence type="ECO:0000259" key="1">
    <source>
        <dbReference type="PROSITE" id="PS50404"/>
    </source>
</evidence>
<dbReference type="SUPFAM" id="SSF52833">
    <property type="entry name" value="Thioredoxin-like"/>
    <property type="match status" value="1"/>
</dbReference>
<dbReference type="GO" id="GO:0016740">
    <property type="term" value="F:transferase activity"/>
    <property type="evidence" value="ECO:0007669"/>
    <property type="project" value="UniProtKB-KW"/>
</dbReference>
<sequence>MTSDSSAPFILYHYGMSPYAQKIRAMLGYAGVDWQSVTTAGAPPRPELAALAGGYRKIPVAQIGADVFCDSRTIAREIAALADKPALSPDNVSESAQQWIDRAEGRLFFACVIASVGLKFTVGALRTVSLSGLKAIMVDRREMAKTSTIQAPDKKEAKAMALEHLAQVEAQLSGEYLLGAEPELADFAVYHPLWMLHVKGGKRFVRRFPKTVAWIERLTALSAGNSQEITADRALAMAKQSQPRTIDEADKQHELMGKTVRVGPNDYAQDATEGKLVGSTAHSWIVAREHPQTDLVHVHFPKQGFDLAVC</sequence>
<dbReference type="RefSeq" id="WP_198570108.1">
    <property type="nucleotide sequence ID" value="NZ_CP066167.1"/>
</dbReference>
<organism evidence="2 3">
    <name type="scientific">Spongiibacter nanhainus</name>
    <dbReference type="NCBI Taxonomy" id="2794344"/>
    <lineage>
        <taxon>Bacteria</taxon>
        <taxon>Pseudomonadati</taxon>
        <taxon>Pseudomonadota</taxon>
        <taxon>Gammaproteobacteria</taxon>
        <taxon>Cellvibrionales</taxon>
        <taxon>Spongiibacteraceae</taxon>
        <taxon>Spongiibacter</taxon>
    </lineage>
</organism>
<dbReference type="InterPro" id="IPR004046">
    <property type="entry name" value="GST_C"/>
</dbReference>
<dbReference type="Proteomes" id="UP000596063">
    <property type="component" value="Chromosome"/>
</dbReference>
<dbReference type="KEGG" id="snan:I6N98_01715"/>
<proteinExistence type="predicted"/>
<feature type="domain" description="GST N-terminal" evidence="1">
    <location>
        <begin position="7"/>
        <end position="86"/>
    </location>
</feature>
<dbReference type="EMBL" id="CP066167">
    <property type="protein sequence ID" value="QQD18617.1"/>
    <property type="molecule type" value="Genomic_DNA"/>
</dbReference>
<dbReference type="CDD" id="cd00570">
    <property type="entry name" value="GST_N_family"/>
    <property type="match status" value="1"/>
</dbReference>
<gene>
    <name evidence="2" type="ORF">I6N98_01715</name>
</gene>
<evidence type="ECO:0000313" key="2">
    <source>
        <dbReference type="EMBL" id="QQD18617.1"/>
    </source>
</evidence>
<dbReference type="Pfam" id="PF00043">
    <property type="entry name" value="GST_C"/>
    <property type="match status" value="1"/>
</dbReference>
<dbReference type="InterPro" id="IPR036249">
    <property type="entry name" value="Thioredoxin-like_sf"/>
</dbReference>
<name>A0A7T4R1K0_9GAMM</name>
<dbReference type="CDD" id="cd00299">
    <property type="entry name" value="GST_C_family"/>
    <property type="match status" value="1"/>
</dbReference>
<dbReference type="Gene3D" id="3.40.30.110">
    <property type="match status" value="2"/>
</dbReference>
<dbReference type="AlphaFoldDB" id="A0A7T4R1K0"/>
<protein>
    <submittedName>
        <fullName evidence="2">Glutathione S-transferase family protein</fullName>
    </submittedName>
</protein>
<keyword evidence="3" id="KW-1185">Reference proteome</keyword>
<dbReference type="InterPro" id="IPR004045">
    <property type="entry name" value="Glutathione_S-Trfase_N"/>
</dbReference>
<dbReference type="Pfam" id="PF13417">
    <property type="entry name" value="GST_N_3"/>
    <property type="match status" value="1"/>
</dbReference>
<keyword evidence="2" id="KW-0808">Transferase</keyword>
<accession>A0A7T4R1K0</accession>
<dbReference type="PROSITE" id="PS50404">
    <property type="entry name" value="GST_NTER"/>
    <property type="match status" value="1"/>
</dbReference>
<dbReference type="InterPro" id="IPR036282">
    <property type="entry name" value="Glutathione-S-Trfase_C_sf"/>
</dbReference>
<dbReference type="SUPFAM" id="SSF47616">
    <property type="entry name" value="GST C-terminal domain-like"/>
    <property type="match status" value="1"/>
</dbReference>
<evidence type="ECO:0000313" key="3">
    <source>
        <dbReference type="Proteomes" id="UP000596063"/>
    </source>
</evidence>
<reference evidence="2 3" key="1">
    <citation type="submission" date="2020-12" db="EMBL/GenBank/DDBJ databases">
        <authorList>
            <person name="Shan Y."/>
        </authorList>
    </citation>
    <scope>NUCLEOTIDE SEQUENCE [LARGE SCALE GENOMIC DNA]</scope>
    <source>
        <strain evidence="3">csc3.9</strain>
    </source>
</reference>